<dbReference type="Pfam" id="PF16092">
    <property type="entry name" value="CFAP61_N"/>
    <property type="match status" value="1"/>
</dbReference>
<evidence type="ECO:0000259" key="2">
    <source>
        <dbReference type="Pfam" id="PF16092"/>
    </source>
</evidence>
<name>A0A0G4IMA2_PLABS</name>
<dbReference type="PANTHER" id="PTHR21178:SF8">
    <property type="entry name" value="CILIA- AND FLAGELLA-ASSOCIATED PROTEIN 61"/>
    <property type="match status" value="1"/>
</dbReference>
<sequence>MVIRAVEHDDLDVIAALLGVELPDYLRRARTSSLSSLLLTSTIGLVETVGGHRNIVSVAFFGTRPEVVAELTCLPATSSTSWVVLEFGPSCPALLAALFQWMARVDRIAMVATLSSSSLAALMAPVASNNDNAVDVRVVERDALMGSYGTRLAQIEDFDDLSPIFEAQSDVLTQTYGEFFLAELIETRNEQNQAFVLVHNDRPIGLACVTTEIAANQLDEVFDLRAFPDCNASTSACITLCCIDRQHEWRSKALLEAVFSYYSSRTYVIMSLPAAAEAVPWGGAFAPQRLTAPFQITLLDEFQLVRVRESVAFDHVLYVCHRATVMHPPVVTIAGPDDAAAIAGFTATASGAVQDGVRDGRACIVRFAGDCLGVVVCSRRLTPAELDALSDHYDIDDIVAGPDTRAAHIESVLISPALHGWRRHVFLDVCNLLDLQVLFYVAQHGQPVLDVHDLLVDAGHRKRRHTRRDDLLFATKALVVRRAHHVNARVVVVGASETSQGFLSELFRDLRHKTFTNVVLVSDDVPEDASCPLRYSVVRGAVTAVHYAEKRIALDSQSTVPYDYLVVCTGTEVALSDAFRMTGVFPMDSPSIIASAYAYIQTDVLQQPKSIVVVEGDSVRALAIFAELEQRGFPMQNAIWMYNSPHDWCDQDEDVVGRVRQVLGEQGIEMLTGHDVLRPESTTNRLQRIAIKGPATSKRMQVDADGAMHVNCAALLCSGKRQLSRRIRTAFAHDPVAVDRGIVVDGDFRTNDVFVYAGGPVAQISRKCGRRPVDLSKCCSREVGAMVARSLLRVVDPSTVLPVAGTPGDVPRFTQPKTDLLMLPGDGNVYFRSVLPGGIPVRFLKTDTAERLTKIGVDAIGRIVSMAVCGQVDVAFVEQLSRVVSLPVSFLNGADDRLAKDQIPDLIPFLTDHWATPILHDRLPSLIQLIRDKILERGPGDSNGLVGKVAELVSRSSSGIETGEIDALVRSLTVDDRSVVQNALLDHIVRHERHLPGLIWRRPTE</sequence>
<dbReference type="GO" id="GO:0016491">
    <property type="term" value="F:oxidoreductase activity"/>
    <property type="evidence" value="ECO:0007669"/>
    <property type="project" value="InterPro"/>
</dbReference>
<dbReference type="InterPro" id="IPR038884">
    <property type="entry name" value="CFAP61"/>
</dbReference>
<accession>A0A0G4IMA2</accession>
<keyword evidence="4" id="KW-0496">Mitochondrion</keyword>
<gene>
    <name evidence="3" type="ORF">PBRA_005047</name>
    <name evidence="4" type="ORF">PLBR_LOCUS6534</name>
</gene>
<dbReference type="OrthoDB" id="441013at2759"/>
<dbReference type="PANTHER" id="PTHR21178">
    <property type="entry name" value="CILIA- AND FLAGELLA-ASSOCIATED PROTEIN 61"/>
    <property type="match status" value="1"/>
</dbReference>
<feature type="domain" description="FAD/NAD(P)-binding" evidence="1">
    <location>
        <begin position="534"/>
        <end position="762"/>
    </location>
</feature>
<evidence type="ECO:0000313" key="5">
    <source>
        <dbReference type="Proteomes" id="UP000039324"/>
    </source>
</evidence>
<organism evidence="3 5">
    <name type="scientific">Plasmodiophora brassicae</name>
    <name type="common">Clubroot disease agent</name>
    <dbReference type="NCBI Taxonomy" id="37360"/>
    <lineage>
        <taxon>Eukaryota</taxon>
        <taxon>Sar</taxon>
        <taxon>Rhizaria</taxon>
        <taxon>Endomyxa</taxon>
        <taxon>Phytomyxea</taxon>
        <taxon>Plasmodiophorida</taxon>
        <taxon>Plasmodiophoridae</taxon>
        <taxon>Plasmodiophora</taxon>
    </lineage>
</organism>
<evidence type="ECO:0000313" key="4">
    <source>
        <dbReference type="EMBL" id="SPQ99319.1"/>
    </source>
</evidence>
<dbReference type="AlphaFoldDB" id="A0A0G4IMA2"/>
<dbReference type="STRING" id="37360.A0A0G4IMA2"/>
<dbReference type="Gene3D" id="3.50.50.60">
    <property type="entry name" value="FAD/NAD(P)-binding domain"/>
    <property type="match status" value="2"/>
</dbReference>
<dbReference type="InterPro" id="IPR032151">
    <property type="entry name" value="CFAP61_N"/>
</dbReference>
<dbReference type="Proteomes" id="UP000290189">
    <property type="component" value="Unassembled WGS sequence"/>
</dbReference>
<dbReference type="EMBL" id="CDSF01000057">
    <property type="protein sequence ID" value="CEO96376.1"/>
    <property type="molecule type" value="Genomic_DNA"/>
</dbReference>
<reference evidence="4 6" key="2">
    <citation type="submission" date="2018-03" db="EMBL/GenBank/DDBJ databases">
        <authorList>
            <person name="Fogelqvist J."/>
        </authorList>
    </citation>
    <scope>NUCLEOTIDE SEQUENCE [LARGE SCALE GENOMIC DNA]</scope>
</reference>
<evidence type="ECO:0000313" key="3">
    <source>
        <dbReference type="EMBL" id="CEO96376.1"/>
    </source>
</evidence>
<proteinExistence type="predicted"/>
<dbReference type="InterPro" id="IPR036188">
    <property type="entry name" value="FAD/NAD-bd_sf"/>
</dbReference>
<dbReference type="SUPFAM" id="SSF51905">
    <property type="entry name" value="FAD/NAD(P)-binding domain"/>
    <property type="match status" value="2"/>
</dbReference>
<reference evidence="3 5" key="1">
    <citation type="submission" date="2015-02" db="EMBL/GenBank/DDBJ databases">
        <authorList>
            <person name="Chooi Y.-H."/>
        </authorList>
    </citation>
    <scope>NUCLEOTIDE SEQUENCE [LARGE SCALE GENOMIC DNA]</scope>
    <source>
        <strain evidence="3">E3</strain>
    </source>
</reference>
<dbReference type="EMBL" id="OVEO01000011">
    <property type="protein sequence ID" value="SPQ99319.1"/>
    <property type="molecule type" value="Genomic_DNA"/>
</dbReference>
<dbReference type="InterPro" id="IPR023753">
    <property type="entry name" value="FAD/NAD-binding_dom"/>
</dbReference>
<dbReference type="Pfam" id="PF07992">
    <property type="entry name" value="Pyr_redox_2"/>
    <property type="match status" value="1"/>
</dbReference>
<evidence type="ECO:0000259" key="1">
    <source>
        <dbReference type="Pfam" id="PF07992"/>
    </source>
</evidence>
<keyword evidence="5" id="KW-1185">Reference proteome</keyword>
<dbReference type="Proteomes" id="UP000039324">
    <property type="component" value="Unassembled WGS sequence"/>
</dbReference>
<evidence type="ECO:0000313" key="6">
    <source>
        <dbReference type="Proteomes" id="UP000290189"/>
    </source>
</evidence>
<protein>
    <submittedName>
        <fullName evidence="3">Uncharacterized protein</fullName>
    </submittedName>
</protein>
<dbReference type="OMA" id="RWNEGQI"/>
<geneLocation type="mitochondrion" evidence="4"/>
<feature type="domain" description="Cilia- and flagella-associated protein 61 N-terminal" evidence="2">
    <location>
        <begin position="128"/>
        <end position="228"/>
    </location>
</feature>